<keyword evidence="3" id="KW-0378">Hydrolase</keyword>
<dbReference type="AlphaFoldDB" id="A0A6A1W0L3"/>
<keyword evidence="3" id="KW-0269">Exonuclease</keyword>
<feature type="transmembrane region" description="Helical" evidence="2">
    <location>
        <begin position="185"/>
        <end position="210"/>
    </location>
</feature>
<protein>
    <submittedName>
        <fullName evidence="3">Exonuclease V, chloroplastic</fullName>
    </submittedName>
</protein>
<dbReference type="GO" id="GO:0036297">
    <property type="term" value="P:interstrand cross-link repair"/>
    <property type="evidence" value="ECO:0007669"/>
    <property type="project" value="TreeGrafter"/>
</dbReference>
<dbReference type="PANTHER" id="PTHR14464">
    <property type="entry name" value="EXONUCLEASE V"/>
    <property type="match status" value="1"/>
</dbReference>
<gene>
    <name evidence="3" type="ORF">CJ030_MR4G011754</name>
</gene>
<dbReference type="InterPro" id="IPR019190">
    <property type="entry name" value="EXOV"/>
</dbReference>
<comment type="similarity">
    <text evidence="1">Belongs to the EXO5 family.</text>
</comment>
<dbReference type="OrthoDB" id="354769at2759"/>
<dbReference type="EMBL" id="RXIC02000022">
    <property type="protein sequence ID" value="KAB1216330.1"/>
    <property type="molecule type" value="Genomic_DNA"/>
</dbReference>
<dbReference type="PANTHER" id="PTHR14464:SF4">
    <property type="entry name" value="EXONUCLEASE V"/>
    <property type="match status" value="1"/>
</dbReference>
<proteinExistence type="inferred from homology"/>
<accession>A0A6A1W0L3</accession>
<evidence type="ECO:0000256" key="1">
    <source>
        <dbReference type="ARBA" id="ARBA00009797"/>
    </source>
</evidence>
<keyword evidence="2" id="KW-0812">Transmembrane</keyword>
<keyword evidence="2" id="KW-0472">Membrane</keyword>
<feature type="transmembrane region" description="Helical" evidence="2">
    <location>
        <begin position="222"/>
        <end position="244"/>
    </location>
</feature>
<dbReference type="Proteomes" id="UP000516437">
    <property type="component" value="Chromosome 4"/>
</dbReference>
<dbReference type="Pfam" id="PF09810">
    <property type="entry name" value="Exo5"/>
    <property type="match status" value="2"/>
</dbReference>
<dbReference type="GO" id="GO:0045145">
    <property type="term" value="F:single-stranded DNA 5'-3' DNA exonuclease activity"/>
    <property type="evidence" value="ECO:0007669"/>
    <property type="project" value="InterPro"/>
</dbReference>
<name>A0A6A1W0L3_9ROSI</name>
<reference evidence="3 4" key="1">
    <citation type="journal article" date="2019" name="Plant Biotechnol. J.">
        <title>The red bayberry genome and genetic basis of sex determination.</title>
        <authorList>
            <person name="Jia H.M."/>
            <person name="Jia H.J."/>
            <person name="Cai Q.L."/>
            <person name="Wang Y."/>
            <person name="Zhao H.B."/>
            <person name="Yang W.F."/>
            <person name="Wang G.Y."/>
            <person name="Li Y.H."/>
            <person name="Zhan D.L."/>
            <person name="Shen Y.T."/>
            <person name="Niu Q.F."/>
            <person name="Chang L."/>
            <person name="Qiu J."/>
            <person name="Zhao L."/>
            <person name="Xie H.B."/>
            <person name="Fu W.Y."/>
            <person name="Jin J."/>
            <person name="Li X.W."/>
            <person name="Jiao Y."/>
            <person name="Zhou C.C."/>
            <person name="Tu T."/>
            <person name="Chai C.Y."/>
            <person name="Gao J.L."/>
            <person name="Fan L.J."/>
            <person name="van de Weg E."/>
            <person name="Wang J.Y."/>
            <person name="Gao Z.S."/>
        </authorList>
    </citation>
    <scope>NUCLEOTIDE SEQUENCE [LARGE SCALE GENOMIC DNA]</scope>
    <source>
        <tissue evidence="3">Leaves</tissue>
    </source>
</reference>
<keyword evidence="4" id="KW-1185">Reference proteome</keyword>
<evidence type="ECO:0000313" key="3">
    <source>
        <dbReference type="EMBL" id="KAB1216330.1"/>
    </source>
</evidence>
<keyword evidence="3" id="KW-0540">Nuclease</keyword>
<sequence length="315" mass="36036">MQNLKKRVTKKVEVQGNSVEDEWAKKLMNFIIGANQLLSNGLTRELPLIGCAEGVWLVGMVDEVRMPVTEADRNPMLVDTKTRVQDTLPAEAQIRNGRLQLMCYKYLWDNLVAHKFPSKKFLDFFSLNPSYVLSKEIQQNTAESGFPAMTLDELLRYFEHKCSMLPRAHDQLLVRDMNYRRTIKCLVNIILHMILIGSRVKFIGLLSFGWESEKQVALHRKSVGNAGFVNSLIFVLLTPTLIVYQPLHKLIRIVNPARESTDLLLCYFNKLLRFMGHSGSKQIMPCQAFCGLCCQSHTLVVLLSWDVQQPCTICM</sequence>
<comment type="caution">
    <text evidence="3">The sequence shown here is derived from an EMBL/GenBank/DDBJ whole genome shotgun (WGS) entry which is preliminary data.</text>
</comment>
<evidence type="ECO:0000256" key="2">
    <source>
        <dbReference type="SAM" id="Phobius"/>
    </source>
</evidence>
<organism evidence="3 4">
    <name type="scientific">Morella rubra</name>
    <name type="common">Chinese bayberry</name>
    <dbReference type="NCBI Taxonomy" id="262757"/>
    <lineage>
        <taxon>Eukaryota</taxon>
        <taxon>Viridiplantae</taxon>
        <taxon>Streptophyta</taxon>
        <taxon>Embryophyta</taxon>
        <taxon>Tracheophyta</taxon>
        <taxon>Spermatophyta</taxon>
        <taxon>Magnoliopsida</taxon>
        <taxon>eudicotyledons</taxon>
        <taxon>Gunneridae</taxon>
        <taxon>Pentapetalae</taxon>
        <taxon>rosids</taxon>
        <taxon>fabids</taxon>
        <taxon>Fagales</taxon>
        <taxon>Myricaceae</taxon>
        <taxon>Morella</taxon>
    </lineage>
</organism>
<evidence type="ECO:0000313" key="4">
    <source>
        <dbReference type="Proteomes" id="UP000516437"/>
    </source>
</evidence>
<dbReference type="GO" id="GO:0005634">
    <property type="term" value="C:nucleus"/>
    <property type="evidence" value="ECO:0007669"/>
    <property type="project" value="TreeGrafter"/>
</dbReference>
<keyword evidence="2" id="KW-1133">Transmembrane helix</keyword>